<dbReference type="InterPro" id="IPR036259">
    <property type="entry name" value="MFS_trans_sf"/>
</dbReference>
<dbReference type="CDD" id="cd17316">
    <property type="entry name" value="MFS_SV2_like"/>
    <property type="match status" value="1"/>
</dbReference>
<dbReference type="InterPro" id="IPR020846">
    <property type="entry name" value="MFS_dom"/>
</dbReference>
<dbReference type="OrthoDB" id="3252866at2"/>
<evidence type="ECO:0000256" key="1">
    <source>
        <dbReference type="ARBA" id="ARBA00004141"/>
    </source>
</evidence>
<proteinExistence type="inferred from homology"/>
<dbReference type="PANTHER" id="PTHR23511:SF34">
    <property type="entry name" value="SYNAPTIC VESICLE GLYCOPROTEIN 2"/>
    <property type="match status" value="1"/>
</dbReference>
<reference evidence="8" key="1">
    <citation type="submission" date="2016-06" db="EMBL/GenBank/DDBJ databases">
        <authorList>
            <person name="Xu Y."/>
            <person name="Nagy A."/>
            <person name="Yan X."/>
            <person name="Kim S.W."/>
            <person name="Haley B."/>
            <person name="Liu N.T."/>
            <person name="Nou X."/>
        </authorList>
    </citation>
    <scope>NUCLEOTIDE SEQUENCE [LARGE SCALE GENOMIC DNA]</scope>
    <source>
        <strain evidence="8">ATCC 49129</strain>
    </source>
</reference>
<dbReference type="GO" id="GO:0022857">
    <property type="term" value="F:transmembrane transporter activity"/>
    <property type="evidence" value="ECO:0007669"/>
    <property type="project" value="InterPro"/>
</dbReference>
<dbReference type="InterPro" id="IPR005828">
    <property type="entry name" value="MFS_sugar_transport-like"/>
</dbReference>
<dbReference type="AlphaFoldDB" id="A0A192A4J0"/>
<dbReference type="PROSITE" id="PS00217">
    <property type="entry name" value="SUGAR_TRANSPORT_2"/>
    <property type="match status" value="1"/>
</dbReference>
<organism evidence="7 8">
    <name type="scientific">Ralstonia insidiosa</name>
    <dbReference type="NCBI Taxonomy" id="190721"/>
    <lineage>
        <taxon>Bacteria</taxon>
        <taxon>Pseudomonadati</taxon>
        <taxon>Pseudomonadota</taxon>
        <taxon>Betaproteobacteria</taxon>
        <taxon>Burkholderiales</taxon>
        <taxon>Burkholderiaceae</taxon>
        <taxon>Ralstonia</taxon>
    </lineage>
</organism>
<evidence type="ECO:0000256" key="2">
    <source>
        <dbReference type="ARBA" id="ARBA00010992"/>
    </source>
</evidence>
<keyword evidence="4" id="KW-0812">Transmembrane</keyword>
<evidence type="ECO:0000256" key="4">
    <source>
        <dbReference type="ARBA" id="ARBA00022692"/>
    </source>
</evidence>
<dbReference type="GO" id="GO:0016020">
    <property type="term" value="C:membrane"/>
    <property type="evidence" value="ECO:0007669"/>
    <property type="project" value="UniProtKB-SubCell"/>
</dbReference>
<dbReference type="Proteomes" id="UP000078572">
    <property type="component" value="Chromosome 2"/>
</dbReference>
<sequence>MTHQTLSAMRETQVSSARLTAGELAARIDRLPATRSIWSLVLLLSLGAYFEFYELFSTAYVLPGIIKSGVLSATTEGFFAFNGAASYIAATFLGLLIGVLAFGSVADRLGRRSVFTVALLWYSVSAVCMAFQHDAVGLNFWRLMTGIGLGVELVTIDAYLSELVPARIRGRAFAVSTVISYLAVPSVALVAWLLVPRSVFGLEGWRVVILLGGAGALLVWLLRLGLPESPRWLASHGHLEQATAVVERMEAKALQQSGRSLPIPQPPRAVAVGERASFREIWQTPYRRRTVMLVIFHAAQAIGLYGFSNWMPTFLVHRGVGLSSSLEYGLMVSFVAPLGPLLAVSFADRVERKWLIVAAALVMSAAGVMFINLDSGLAILITGALLTLCGTLISLGFHAYQAELYPTRSRAMAIGFVYSISRVSGALSGFLIAACLKYAGVPGAVGLIVGCMLIVALSIGLLGPRTAGRSLEDISR</sequence>
<dbReference type="EMBL" id="CP016023">
    <property type="protein sequence ID" value="ANJ75202.1"/>
    <property type="molecule type" value="Genomic_DNA"/>
</dbReference>
<comment type="similarity">
    <text evidence="2">Belongs to the major facilitator superfamily. Sugar transporter (TC 2.A.1.1) family.</text>
</comment>
<dbReference type="InterPro" id="IPR005829">
    <property type="entry name" value="Sugar_transporter_CS"/>
</dbReference>
<evidence type="ECO:0000256" key="6">
    <source>
        <dbReference type="ARBA" id="ARBA00023136"/>
    </source>
</evidence>
<comment type="subcellular location">
    <subcellularLocation>
        <location evidence="1">Membrane</location>
        <topology evidence="1">Multi-pass membrane protein</topology>
    </subcellularLocation>
</comment>
<keyword evidence="8" id="KW-1185">Reference proteome</keyword>
<gene>
    <name evidence="7" type="ORF">A9Y76_22030</name>
</gene>
<dbReference type="PROSITE" id="PS50850">
    <property type="entry name" value="MFS"/>
    <property type="match status" value="1"/>
</dbReference>
<evidence type="ECO:0000256" key="3">
    <source>
        <dbReference type="ARBA" id="ARBA00022448"/>
    </source>
</evidence>
<evidence type="ECO:0000313" key="8">
    <source>
        <dbReference type="Proteomes" id="UP000078572"/>
    </source>
</evidence>
<accession>A0A192A4J0</accession>
<dbReference type="SUPFAM" id="SSF103473">
    <property type="entry name" value="MFS general substrate transporter"/>
    <property type="match status" value="1"/>
</dbReference>
<dbReference type="GeneID" id="61528723"/>
<dbReference type="RefSeq" id="WP_064807614.1">
    <property type="nucleotide sequence ID" value="NZ_CP016023.1"/>
</dbReference>
<keyword evidence="6" id="KW-0472">Membrane</keyword>
<dbReference type="STRING" id="190721.ACS15_4799"/>
<protein>
    <submittedName>
        <fullName evidence="7">MFS transporter</fullName>
    </submittedName>
</protein>
<dbReference type="Pfam" id="PF00083">
    <property type="entry name" value="Sugar_tr"/>
    <property type="match status" value="1"/>
</dbReference>
<dbReference type="PANTHER" id="PTHR23511">
    <property type="entry name" value="SYNAPTIC VESICLE GLYCOPROTEIN 2"/>
    <property type="match status" value="1"/>
</dbReference>
<evidence type="ECO:0000256" key="5">
    <source>
        <dbReference type="ARBA" id="ARBA00022989"/>
    </source>
</evidence>
<keyword evidence="5" id="KW-1133">Transmembrane helix</keyword>
<evidence type="ECO:0000313" key="7">
    <source>
        <dbReference type="EMBL" id="ANJ75202.1"/>
    </source>
</evidence>
<name>A0A192A4J0_9RALS</name>
<keyword evidence="3" id="KW-0813">Transport</keyword>
<dbReference type="Gene3D" id="1.20.1250.20">
    <property type="entry name" value="MFS general substrate transporter like domains"/>
    <property type="match status" value="1"/>
</dbReference>